<sequence length="250" mass="27743">MKISNVPAKDAMELIKKEPIAMIAIGSVEYHGAQAPLGTDYIIPDYIVNELSMREDILALPPIPYGNCQSIKDFPGTINIGTENLIRVMNSIVDSLLKHGIKKFIFVNGHGGNIAALDQVGLDTYEKGGLIATIDWWNLAKLLNPDYDGGHGDIQETSVAMAVDEKSVNLAYCEPLQINDLSDKITNKYISLLNYKNGNVKIVRSFKDVVSNGWIGPYDPKNSTKELGERILKDVIQYINEFIDDFKLVK</sequence>
<dbReference type="GeneID" id="62762872"/>
<dbReference type="EMBL" id="QRHL01000003">
    <property type="protein sequence ID" value="RHF73875.1"/>
    <property type="molecule type" value="Genomic_DNA"/>
</dbReference>
<reference evidence="6 7" key="1">
    <citation type="submission" date="2018-08" db="EMBL/GenBank/DDBJ databases">
        <title>A genome reference for cultivated species of the human gut microbiota.</title>
        <authorList>
            <person name="Zou Y."/>
            <person name="Xue W."/>
            <person name="Luo G."/>
        </authorList>
    </citation>
    <scope>NUCLEOTIDE SEQUENCE [LARGE SCALE GENOMIC DNA]</scope>
    <source>
        <strain evidence="6 7">AM25-1</strain>
    </source>
</reference>
<organism evidence="6 7">
    <name type="scientific">Fusobacterium mortiferum</name>
    <dbReference type="NCBI Taxonomy" id="850"/>
    <lineage>
        <taxon>Bacteria</taxon>
        <taxon>Fusobacteriati</taxon>
        <taxon>Fusobacteriota</taxon>
        <taxon>Fusobacteriia</taxon>
        <taxon>Fusobacteriales</taxon>
        <taxon>Fusobacteriaceae</taxon>
        <taxon>Fusobacterium</taxon>
    </lineage>
</organism>
<gene>
    <name evidence="6" type="ORF">DW663_03565</name>
</gene>
<keyword evidence="2" id="KW-0479">Metal-binding</keyword>
<evidence type="ECO:0000256" key="2">
    <source>
        <dbReference type="ARBA" id="ARBA00022723"/>
    </source>
</evidence>
<dbReference type="Gene3D" id="3.40.50.10310">
    <property type="entry name" value="Creatininase"/>
    <property type="match status" value="1"/>
</dbReference>
<protein>
    <submittedName>
        <fullName evidence="6">Creatininase family protein</fullName>
    </submittedName>
</protein>
<dbReference type="InterPro" id="IPR024087">
    <property type="entry name" value="Creatininase-like_sf"/>
</dbReference>
<dbReference type="GO" id="GO:0009231">
    <property type="term" value="P:riboflavin biosynthetic process"/>
    <property type="evidence" value="ECO:0007669"/>
    <property type="project" value="TreeGrafter"/>
</dbReference>
<evidence type="ECO:0000313" key="6">
    <source>
        <dbReference type="EMBL" id="RHF73875.1"/>
    </source>
</evidence>
<proteinExistence type="inferred from homology"/>
<accession>A0A414PZ87</accession>
<comment type="caution">
    <text evidence="6">The sequence shown here is derived from an EMBL/GenBank/DDBJ whole genome shotgun (WGS) entry which is preliminary data.</text>
</comment>
<keyword evidence="4" id="KW-0862">Zinc</keyword>
<evidence type="ECO:0000256" key="3">
    <source>
        <dbReference type="ARBA" id="ARBA00022801"/>
    </source>
</evidence>
<evidence type="ECO:0000313" key="7">
    <source>
        <dbReference type="Proteomes" id="UP000284676"/>
    </source>
</evidence>
<dbReference type="InterPro" id="IPR003785">
    <property type="entry name" value="Creatininase/forma_Hydrolase"/>
</dbReference>
<dbReference type="GO" id="GO:0046872">
    <property type="term" value="F:metal ion binding"/>
    <property type="evidence" value="ECO:0007669"/>
    <property type="project" value="UniProtKB-KW"/>
</dbReference>
<comment type="cofactor">
    <cofactor evidence="1">
        <name>Zn(2+)</name>
        <dbReference type="ChEBI" id="CHEBI:29105"/>
    </cofactor>
</comment>
<dbReference type="PANTHER" id="PTHR35005">
    <property type="entry name" value="3-DEHYDRO-SCYLLO-INOSOSE HYDROLASE"/>
    <property type="match status" value="1"/>
</dbReference>
<comment type="similarity">
    <text evidence="5">Belongs to the creatininase superfamily.</text>
</comment>
<dbReference type="AlphaFoldDB" id="A0A414PZ87"/>
<dbReference type="SUPFAM" id="SSF102215">
    <property type="entry name" value="Creatininase"/>
    <property type="match status" value="1"/>
</dbReference>
<evidence type="ECO:0000256" key="5">
    <source>
        <dbReference type="ARBA" id="ARBA00024029"/>
    </source>
</evidence>
<dbReference type="Proteomes" id="UP000284676">
    <property type="component" value="Unassembled WGS sequence"/>
</dbReference>
<dbReference type="GO" id="GO:0016811">
    <property type="term" value="F:hydrolase activity, acting on carbon-nitrogen (but not peptide) bonds, in linear amides"/>
    <property type="evidence" value="ECO:0007669"/>
    <property type="project" value="TreeGrafter"/>
</dbReference>
<dbReference type="Pfam" id="PF02633">
    <property type="entry name" value="Creatininase"/>
    <property type="match status" value="1"/>
</dbReference>
<dbReference type="RefSeq" id="WP_005883729.1">
    <property type="nucleotide sequence ID" value="NZ_CABMMQ010000001.1"/>
</dbReference>
<evidence type="ECO:0000256" key="1">
    <source>
        <dbReference type="ARBA" id="ARBA00001947"/>
    </source>
</evidence>
<evidence type="ECO:0000256" key="4">
    <source>
        <dbReference type="ARBA" id="ARBA00022833"/>
    </source>
</evidence>
<name>A0A414PZ87_FUSMR</name>
<dbReference type="PANTHER" id="PTHR35005:SF1">
    <property type="entry name" value="2-AMINO-5-FORMYLAMINO-6-RIBOSYLAMINOPYRIMIDIN-4(3H)-ONE 5'-MONOPHOSPHATE DEFORMYLASE"/>
    <property type="match status" value="1"/>
</dbReference>
<keyword evidence="3" id="KW-0378">Hydrolase</keyword>